<protein>
    <submittedName>
        <fullName evidence="5">Carbon-monoxide dehydrogenase large subunit</fullName>
    </submittedName>
</protein>
<evidence type="ECO:0000256" key="1">
    <source>
        <dbReference type="ARBA" id="ARBA00022505"/>
    </source>
</evidence>
<dbReference type="RefSeq" id="WP_092680350.1">
    <property type="nucleotide sequence ID" value="NZ_FNMZ01000002.1"/>
</dbReference>
<organism evidence="5 6">
    <name type="scientific">Albimonas donghaensis</name>
    <dbReference type="NCBI Taxonomy" id="356660"/>
    <lineage>
        <taxon>Bacteria</taxon>
        <taxon>Pseudomonadati</taxon>
        <taxon>Pseudomonadota</taxon>
        <taxon>Alphaproteobacteria</taxon>
        <taxon>Rhodobacterales</taxon>
        <taxon>Paracoccaceae</taxon>
        <taxon>Albimonas</taxon>
    </lineage>
</organism>
<reference evidence="5 6" key="1">
    <citation type="submission" date="2016-10" db="EMBL/GenBank/DDBJ databases">
        <authorList>
            <person name="de Groot N.N."/>
        </authorList>
    </citation>
    <scope>NUCLEOTIDE SEQUENCE [LARGE SCALE GENOMIC DNA]</scope>
    <source>
        <strain evidence="5 6">DSM 17890</strain>
    </source>
</reference>
<dbReference type="InterPro" id="IPR046867">
    <property type="entry name" value="AldOxase/xan_DH_MoCoBD2"/>
</dbReference>
<dbReference type="Proteomes" id="UP000199118">
    <property type="component" value="Unassembled WGS sequence"/>
</dbReference>
<dbReference type="SMART" id="SM01008">
    <property type="entry name" value="Ald_Xan_dh_C"/>
    <property type="match status" value="1"/>
</dbReference>
<dbReference type="PANTHER" id="PTHR11908">
    <property type="entry name" value="XANTHINE DEHYDROGENASE"/>
    <property type="match status" value="1"/>
</dbReference>
<dbReference type="AlphaFoldDB" id="A0A1H2VGK6"/>
<dbReference type="SUPFAM" id="SSF56003">
    <property type="entry name" value="Molybdenum cofactor-binding domain"/>
    <property type="match status" value="1"/>
</dbReference>
<accession>A0A1H2VGK6</accession>
<dbReference type="OrthoDB" id="9758509at2"/>
<evidence type="ECO:0000259" key="4">
    <source>
        <dbReference type="SMART" id="SM01008"/>
    </source>
</evidence>
<dbReference type="PANTHER" id="PTHR11908:SF132">
    <property type="entry name" value="ALDEHYDE OXIDASE 1-RELATED"/>
    <property type="match status" value="1"/>
</dbReference>
<feature type="domain" description="Aldehyde oxidase/xanthine dehydrogenase a/b hammerhead" evidence="4">
    <location>
        <begin position="30"/>
        <end position="150"/>
    </location>
</feature>
<dbReference type="InterPro" id="IPR008274">
    <property type="entry name" value="AldOxase/xan_DH_MoCoBD1"/>
</dbReference>
<dbReference type="InterPro" id="IPR036856">
    <property type="entry name" value="Ald_Oxase/Xan_DH_a/b_sf"/>
</dbReference>
<feature type="region of interest" description="Disordered" evidence="3">
    <location>
        <begin position="1"/>
        <end position="25"/>
    </location>
</feature>
<dbReference type="GO" id="GO:0005506">
    <property type="term" value="F:iron ion binding"/>
    <property type="evidence" value="ECO:0007669"/>
    <property type="project" value="InterPro"/>
</dbReference>
<dbReference type="InterPro" id="IPR016208">
    <property type="entry name" value="Ald_Oxase/xanthine_DH-like"/>
</dbReference>
<dbReference type="InterPro" id="IPR037165">
    <property type="entry name" value="AldOxase/xan_DH_Mopterin-bd_sf"/>
</dbReference>
<keyword evidence="1" id="KW-0500">Molybdenum</keyword>
<dbReference type="InterPro" id="IPR000674">
    <property type="entry name" value="Ald_Oxase/Xan_DH_a/b"/>
</dbReference>
<dbReference type="Pfam" id="PF02738">
    <property type="entry name" value="MoCoBD_1"/>
    <property type="match status" value="1"/>
</dbReference>
<proteinExistence type="predicted"/>
<dbReference type="Gene3D" id="3.30.365.10">
    <property type="entry name" value="Aldehyde oxidase/xanthine dehydrogenase, molybdopterin binding domain"/>
    <property type="match status" value="4"/>
</dbReference>
<dbReference type="Gene3D" id="3.90.1170.50">
    <property type="entry name" value="Aldehyde oxidase/xanthine dehydrogenase, a/b hammerhead"/>
    <property type="match status" value="1"/>
</dbReference>
<evidence type="ECO:0000256" key="3">
    <source>
        <dbReference type="SAM" id="MobiDB-lite"/>
    </source>
</evidence>
<evidence type="ECO:0000313" key="6">
    <source>
        <dbReference type="Proteomes" id="UP000199118"/>
    </source>
</evidence>
<dbReference type="STRING" id="356660.SAMN05444336_10264"/>
<evidence type="ECO:0000256" key="2">
    <source>
        <dbReference type="ARBA" id="ARBA00023002"/>
    </source>
</evidence>
<name>A0A1H2VGK6_9RHOB</name>
<dbReference type="SUPFAM" id="SSF54665">
    <property type="entry name" value="CO dehydrogenase molybdoprotein N-domain-like"/>
    <property type="match status" value="1"/>
</dbReference>
<keyword evidence="6" id="KW-1185">Reference proteome</keyword>
<dbReference type="Pfam" id="PF20256">
    <property type="entry name" value="MoCoBD_2"/>
    <property type="match status" value="1"/>
</dbReference>
<dbReference type="Pfam" id="PF01315">
    <property type="entry name" value="Ald_Xan_dh_C"/>
    <property type="match status" value="1"/>
</dbReference>
<keyword evidence="2" id="KW-0560">Oxidoreductase</keyword>
<gene>
    <name evidence="5" type="ORF">SAMN05444336_10264</name>
</gene>
<evidence type="ECO:0000313" key="5">
    <source>
        <dbReference type="EMBL" id="SDW67515.1"/>
    </source>
</evidence>
<dbReference type="GO" id="GO:0016491">
    <property type="term" value="F:oxidoreductase activity"/>
    <property type="evidence" value="ECO:0007669"/>
    <property type="project" value="UniProtKB-KW"/>
</dbReference>
<feature type="compositionally biased region" description="Low complexity" evidence="3">
    <location>
        <begin position="1"/>
        <end position="16"/>
    </location>
</feature>
<sequence length="777" mass="81080">MTDSPSAPLPSIALPADPRRGRAEDRRLTTGRGRYTSDIAAEGALHAVFLRAPTASATVSGLDVAEAREMPGVRAVYTHEDLAADGIAPFVAPFKLPREDGGAWTQTDRPFLAIDRVRFVGEAVAMVVAETRAQAMDAAEAIMVDYDETPAVSDGAAALAPDAPLVWEDHPGNIAYVWNKGDWDATGDILAASHHVARIDRHVTRVAAVPMEPRSALAIPGPDRTTLYASIQNAPAMRGALVRVLGVPAEHVHVVGPDVGGSFGMKSGPLREETLVFWAARKLGAPLRWTADRTEAMLTDEPGRDMTAMAELGLDADGRFTALRVRLTIGIGAYASGRSLVGILNFGGVSGVYVIPKTAGEAIGVFSHSTPTAPYRGAGRPEATFAIEQVIDQAARDLGRDPVALRRANLIPPERIPYDTGFIFTYDSGNFAKVMDEAEARADLAGYAARKAASEARGLVRGLGVANCIEVAGGPFGNAGPDYSRVAIGADGRVRVVSGVMSAGQGLETAMTAFAAGRLGIDEGLIDYVQGDTAAMEVGKGMGGSAAMTTGAPAVQDGIRKALDKAREVAAKEMEVAEADLDYDAGEFRVAGTDRAMTLAAVAKAAEARAVALEGSGEFKPSDATYPNGCHVCEVEIDPETGVTRIDRYSAVEDIGRVLFPQMAEGQIHGGVAQALGQVLCEAVRLDADGQVLSATFMDYAMPRADIMPAYDCGFSEGQPTAINPLGVKGVGEAGSVGGLAAGMNAVCDALAGLGVERFEMPASPQRVWAAIQAAQG</sequence>
<dbReference type="EMBL" id="FNMZ01000002">
    <property type="protein sequence ID" value="SDW67515.1"/>
    <property type="molecule type" value="Genomic_DNA"/>
</dbReference>